<reference evidence="3" key="1">
    <citation type="submission" date="2022-11" db="UniProtKB">
        <authorList>
            <consortium name="WormBaseParasite"/>
        </authorList>
    </citation>
    <scope>IDENTIFICATION</scope>
</reference>
<dbReference type="AlphaFoldDB" id="A0A914RN84"/>
<dbReference type="WBParaSite" id="PEQ_0000627701-mRNA-1">
    <property type="protein sequence ID" value="PEQ_0000627701-mRNA-1"/>
    <property type="gene ID" value="PEQ_0000627701"/>
</dbReference>
<accession>A0A914RN84</accession>
<organism evidence="2 3">
    <name type="scientific">Parascaris equorum</name>
    <name type="common">Equine roundworm</name>
    <dbReference type="NCBI Taxonomy" id="6256"/>
    <lineage>
        <taxon>Eukaryota</taxon>
        <taxon>Metazoa</taxon>
        <taxon>Ecdysozoa</taxon>
        <taxon>Nematoda</taxon>
        <taxon>Chromadorea</taxon>
        <taxon>Rhabditida</taxon>
        <taxon>Spirurina</taxon>
        <taxon>Ascaridomorpha</taxon>
        <taxon>Ascaridoidea</taxon>
        <taxon>Ascarididae</taxon>
        <taxon>Parascaris</taxon>
    </lineage>
</organism>
<feature type="region of interest" description="Disordered" evidence="1">
    <location>
        <begin position="1"/>
        <end position="21"/>
    </location>
</feature>
<evidence type="ECO:0000313" key="3">
    <source>
        <dbReference type="WBParaSite" id="PEQ_0000627701-mRNA-1"/>
    </source>
</evidence>
<keyword evidence="2" id="KW-1185">Reference proteome</keyword>
<evidence type="ECO:0000313" key="2">
    <source>
        <dbReference type="Proteomes" id="UP000887564"/>
    </source>
</evidence>
<name>A0A914RN84_PAREQ</name>
<sequence>MLPPHRPATASTSNPIQMPSTGAVGIALRTPEPSPRIRKDVTAITVNPEELYLSRLFDFFVWHRSYFILDEGGFMWRTEFCRCDDVRIGVGRHRDKLELIRDSLRPFEQACNTDSSSTQAHYNNNVNAEDETRLRTVKFDNASMRDCLLLMGFELERHNCIRISGMFWIIDEEAAMLALQLVRFSSVAAAAEVLLNINKDHVFQQVTSTKVIINFCSRQRIFAVSNYFFRIVYAAKESL</sequence>
<protein>
    <submittedName>
        <fullName evidence="3">Uncharacterized protein</fullName>
    </submittedName>
</protein>
<evidence type="ECO:0000256" key="1">
    <source>
        <dbReference type="SAM" id="MobiDB-lite"/>
    </source>
</evidence>
<feature type="compositionally biased region" description="Polar residues" evidence="1">
    <location>
        <begin position="9"/>
        <end position="20"/>
    </location>
</feature>
<proteinExistence type="predicted"/>
<dbReference type="Proteomes" id="UP000887564">
    <property type="component" value="Unplaced"/>
</dbReference>